<dbReference type="AlphaFoldDB" id="A0A857KT14"/>
<dbReference type="EMBL" id="CP045810">
    <property type="protein sequence ID" value="QHN41712.1"/>
    <property type="molecule type" value="Genomic_DNA"/>
</dbReference>
<dbReference type="InterPro" id="IPR024520">
    <property type="entry name" value="DUF3558"/>
</dbReference>
<feature type="compositionally biased region" description="Polar residues" evidence="1">
    <location>
        <begin position="51"/>
        <end position="62"/>
    </location>
</feature>
<proteinExistence type="predicted"/>
<feature type="region of interest" description="Disordered" evidence="1">
    <location>
        <begin position="42"/>
        <end position="71"/>
    </location>
</feature>
<organism evidence="2">
    <name type="scientific">Gordonia amarae</name>
    <dbReference type="NCBI Taxonomy" id="36821"/>
    <lineage>
        <taxon>Bacteria</taxon>
        <taxon>Bacillati</taxon>
        <taxon>Actinomycetota</taxon>
        <taxon>Actinomycetes</taxon>
        <taxon>Mycobacteriales</taxon>
        <taxon>Gordoniaceae</taxon>
        <taxon>Gordonia</taxon>
    </lineage>
</organism>
<protein>
    <submittedName>
        <fullName evidence="2">DUF3558 domain-containing protein</fullName>
    </submittedName>
</protein>
<name>A0A857KT14_9ACTN</name>
<reference evidence="2" key="1">
    <citation type="journal article" date="2021" name="Nat. Microbiol.">
        <title>Cocultivation of an ultrasmall environmental parasitic bacterium with lytic ability against bacteria associated with wastewater foams.</title>
        <authorList>
            <person name="Batinovic S."/>
            <person name="Rose J.J.A."/>
            <person name="Ratcliffe J."/>
            <person name="Seviour R.J."/>
            <person name="Petrovski S."/>
        </authorList>
    </citation>
    <scope>NUCLEOTIDE SEQUENCE</scope>
    <source>
        <strain evidence="2">CON44</strain>
    </source>
</reference>
<evidence type="ECO:0000313" key="2">
    <source>
        <dbReference type="EMBL" id="QHN41712.1"/>
    </source>
</evidence>
<dbReference type="PROSITE" id="PS51257">
    <property type="entry name" value="PROKAR_LIPOPROTEIN"/>
    <property type="match status" value="1"/>
</dbReference>
<sequence length="224" mass="23915">MRHRALAPSDRPATAVHRIAPTLTAVCVSVALACSASCAVSGDPSPAVTDSAPTATIRQTDSTGKKLPFTTRFPDRWSANNDGTAYEPCTALSDTELLASGLDPKSVSDAAMANHQTARGCSWRHSGIRLSSIGQITGNKPTFEERMKLRSNFKTWWDLTIGGRLVMVDPDSAASCTVTVKSGRSPVSTIVTRTWNAPPTKELCAIAIDFTRRTIPKMEPSAPS</sequence>
<accession>A0A857KT14</accession>
<dbReference type="Pfam" id="PF12079">
    <property type="entry name" value="DUF3558"/>
    <property type="match status" value="1"/>
</dbReference>
<evidence type="ECO:0000256" key="1">
    <source>
        <dbReference type="SAM" id="MobiDB-lite"/>
    </source>
</evidence>
<gene>
    <name evidence="2" type="ORF">GII30_01130</name>
</gene>